<dbReference type="RefSeq" id="XP_019044926.1">
    <property type="nucleotide sequence ID" value="XM_019193449.1"/>
</dbReference>
<dbReference type="EMBL" id="CP144546">
    <property type="protein sequence ID" value="WVW85380.1"/>
    <property type="molecule type" value="Genomic_DNA"/>
</dbReference>
<reference evidence="2" key="1">
    <citation type="submission" date="2013-07" db="EMBL/GenBank/DDBJ databases">
        <title>The Genome Sequence of Cryptococcus bestiolae CBS10118.</title>
        <authorList>
            <consortium name="The Broad Institute Genome Sequencing Platform"/>
            <person name="Cuomo C."/>
            <person name="Litvintseva A."/>
            <person name="Chen Y."/>
            <person name="Heitman J."/>
            <person name="Sun S."/>
            <person name="Springer D."/>
            <person name="Dromer F."/>
            <person name="Young S.K."/>
            <person name="Zeng Q."/>
            <person name="Gargeya S."/>
            <person name="Fitzgerald M."/>
            <person name="Abouelleil A."/>
            <person name="Alvarado L."/>
            <person name="Berlin A.M."/>
            <person name="Chapman S.B."/>
            <person name="Dewar J."/>
            <person name="Goldberg J."/>
            <person name="Griggs A."/>
            <person name="Gujja S."/>
            <person name="Hansen M."/>
            <person name="Howarth C."/>
            <person name="Imamovic A."/>
            <person name="Larimer J."/>
            <person name="McCowan C."/>
            <person name="Murphy C."/>
            <person name="Pearson M."/>
            <person name="Priest M."/>
            <person name="Roberts A."/>
            <person name="Saif S."/>
            <person name="Shea T."/>
            <person name="Sykes S."/>
            <person name="Wortman J."/>
            <person name="Nusbaum C."/>
            <person name="Birren B."/>
        </authorList>
    </citation>
    <scope>NUCLEOTIDE SEQUENCE [LARGE SCALE GENOMIC DNA]</scope>
    <source>
        <strain evidence="2">CBS 10118</strain>
    </source>
</reference>
<reference evidence="3" key="2">
    <citation type="submission" date="2013-07" db="EMBL/GenBank/DDBJ databases">
        <authorList>
            <consortium name="The Broad Institute Genome Sequencing Platform"/>
            <person name="Cuomo C."/>
            <person name="Litvintseva A."/>
            <person name="Chen Y."/>
            <person name="Heitman J."/>
            <person name="Sun S."/>
            <person name="Springer D."/>
            <person name="Dromer F."/>
            <person name="Young S.K."/>
            <person name="Zeng Q."/>
            <person name="Gargeya S."/>
            <person name="Fitzgerald M."/>
            <person name="Abouelleil A."/>
            <person name="Alvarado L."/>
            <person name="Berlin A.M."/>
            <person name="Chapman S.B."/>
            <person name="Dewar J."/>
            <person name="Goldberg J."/>
            <person name="Griggs A."/>
            <person name="Gujja S."/>
            <person name="Hansen M."/>
            <person name="Howarth C."/>
            <person name="Imamovic A."/>
            <person name="Larimer J."/>
            <person name="McCowan C."/>
            <person name="Murphy C."/>
            <person name="Pearson M."/>
            <person name="Priest M."/>
            <person name="Roberts A."/>
            <person name="Saif S."/>
            <person name="Shea T."/>
            <person name="Sykes S."/>
            <person name="Wortman J."/>
            <person name="Nusbaum C."/>
            <person name="Birren B."/>
        </authorList>
    </citation>
    <scope>NUCLEOTIDE SEQUENCE</scope>
    <source>
        <strain evidence="3">CBS 10118</strain>
    </source>
</reference>
<sequence>MAQLTAEGRIPEVPVKWNIAFCFPENVEQLELPLVMPRHMDTFDSVPYARQVEPFRVYALDGAHHVKQTKVVHFDKRHLPGQLGNGSLKEVIGVEFCEKNSKANGSCYASKCDQTGYNLIMQKLMMIGGDYCGEDTCNFADVIKGKGLAKLAYAAIDTWKPFIGLVNISKIGWKRKLGWYQQINNLPNDYRTIPFTDLTTGQLGIFPPLAPLPAPGVGGGPPSGPPPGGSGPSGGGNGGGDVW</sequence>
<protein>
    <submittedName>
        <fullName evidence="2">Uncharacterized protein</fullName>
    </submittedName>
</protein>
<dbReference type="AlphaFoldDB" id="A0A1B9FYK4"/>
<proteinExistence type="predicted"/>
<organism evidence="2">
    <name type="scientific">Kwoniella bestiolae CBS 10118</name>
    <dbReference type="NCBI Taxonomy" id="1296100"/>
    <lineage>
        <taxon>Eukaryota</taxon>
        <taxon>Fungi</taxon>
        <taxon>Dikarya</taxon>
        <taxon>Basidiomycota</taxon>
        <taxon>Agaricomycotina</taxon>
        <taxon>Tremellomycetes</taxon>
        <taxon>Tremellales</taxon>
        <taxon>Cryptococcaceae</taxon>
        <taxon>Kwoniella</taxon>
    </lineage>
</organism>
<gene>
    <name evidence="2" type="ORF">I302_06841</name>
    <name evidence="3" type="ORF">I302_107418</name>
</gene>
<dbReference type="GeneID" id="30211240"/>
<dbReference type="VEuPathDB" id="FungiDB:I302_06841"/>
<dbReference type="EMBL" id="KI894023">
    <property type="protein sequence ID" value="OCF23856.1"/>
    <property type="molecule type" value="Genomic_DNA"/>
</dbReference>
<keyword evidence="4" id="KW-1185">Reference proteome</keyword>
<evidence type="ECO:0000313" key="3">
    <source>
        <dbReference type="EMBL" id="WVW85380.1"/>
    </source>
</evidence>
<reference evidence="2" key="3">
    <citation type="submission" date="2014-01" db="EMBL/GenBank/DDBJ databases">
        <title>Evolution of pathogenesis and genome organization in the Tremellales.</title>
        <authorList>
            <person name="Cuomo C."/>
            <person name="Litvintseva A."/>
            <person name="Heitman J."/>
            <person name="Chen Y."/>
            <person name="Sun S."/>
            <person name="Springer D."/>
            <person name="Dromer F."/>
            <person name="Young S."/>
            <person name="Zeng Q."/>
            <person name="Chapman S."/>
            <person name="Gujja S."/>
            <person name="Saif S."/>
            <person name="Birren B."/>
        </authorList>
    </citation>
    <scope>NUCLEOTIDE SEQUENCE</scope>
    <source>
        <strain evidence="2">CBS 10118</strain>
    </source>
</reference>
<evidence type="ECO:0000313" key="4">
    <source>
        <dbReference type="Proteomes" id="UP000092730"/>
    </source>
</evidence>
<dbReference type="KEGG" id="kbi:30211240"/>
<feature type="compositionally biased region" description="Gly residues" evidence="1">
    <location>
        <begin position="230"/>
        <end position="243"/>
    </location>
</feature>
<evidence type="ECO:0000313" key="2">
    <source>
        <dbReference type="EMBL" id="OCF23856.1"/>
    </source>
</evidence>
<name>A0A1B9FYK4_9TREE</name>
<dbReference type="Proteomes" id="UP000092730">
    <property type="component" value="Chromosome 6"/>
</dbReference>
<feature type="region of interest" description="Disordered" evidence="1">
    <location>
        <begin position="214"/>
        <end position="243"/>
    </location>
</feature>
<evidence type="ECO:0000256" key="1">
    <source>
        <dbReference type="SAM" id="MobiDB-lite"/>
    </source>
</evidence>
<accession>A0A1B9FYK4</accession>
<reference evidence="3" key="4">
    <citation type="submission" date="2024-02" db="EMBL/GenBank/DDBJ databases">
        <title>Comparative genomics of Cryptococcus and Kwoniella reveals pathogenesis evolution and contrasting modes of karyotype evolution via chromosome fusion or intercentromeric recombination.</title>
        <authorList>
            <person name="Coelho M.A."/>
            <person name="David-Palma M."/>
            <person name="Shea T."/>
            <person name="Bowers K."/>
            <person name="McGinley-Smith S."/>
            <person name="Mohammad A.W."/>
            <person name="Gnirke A."/>
            <person name="Yurkov A.M."/>
            <person name="Nowrousian M."/>
            <person name="Sun S."/>
            <person name="Cuomo C.A."/>
            <person name="Heitman J."/>
        </authorList>
    </citation>
    <scope>NUCLEOTIDE SEQUENCE</scope>
    <source>
        <strain evidence="3">CBS 10118</strain>
    </source>
</reference>